<reference evidence="1" key="1">
    <citation type="submission" date="2023-11" db="EMBL/GenBank/DDBJ databases">
        <authorList>
            <person name="Poullet M."/>
        </authorList>
    </citation>
    <scope>NUCLEOTIDE SEQUENCE</scope>
    <source>
        <strain evidence="1">E1834</strain>
    </source>
</reference>
<sequence length="80" mass="9727">MLKIKKRIKNEEEELKEIRRHPRLDNSINNKNNRVDNYLIKQQNRVGKINKLKEENEGFLLEKNKFSLLNFSWKTSPFNN</sequence>
<proteinExistence type="predicted"/>
<comment type="caution">
    <text evidence="1">The sequence shown here is derived from an EMBL/GenBank/DDBJ whole genome shotgun (WGS) entry which is preliminary data.</text>
</comment>
<gene>
    <name evidence="1" type="ORF">MENTE1834_LOCUS22133</name>
</gene>
<accession>A0ACB0Z8L4</accession>
<evidence type="ECO:0000313" key="2">
    <source>
        <dbReference type="Proteomes" id="UP001497535"/>
    </source>
</evidence>
<evidence type="ECO:0000313" key="1">
    <source>
        <dbReference type="EMBL" id="CAK5075336.1"/>
    </source>
</evidence>
<dbReference type="EMBL" id="CAVMJV010000028">
    <property type="protein sequence ID" value="CAK5075336.1"/>
    <property type="molecule type" value="Genomic_DNA"/>
</dbReference>
<dbReference type="Proteomes" id="UP001497535">
    <property type="component" value="Unassembled WGS sequence"/>
</dbReference>
<keyword evidence="2" id="KW-1185">Reference proteome</keyword>
<protein>
    <submittedName>
        <fullName evidence="1">Uncharacterized protein</fullName>
    </submittedName>
</protein>
<name>A0ACB0Z8L4_MELEN</name>
<organism evidence="1 2">
    <name type="scientific">Meloidogyne enterolobii</name>
    <name type="common">Root-knot nematode worm</name>
    <name type="synonym">Meloidogyne mayaguensis</name>
    <dbReference type="NCBI Taxonomy" id="390850"/>
    <lineage>
        <taxon>Eukaryota</taxon>
        <taxon>Metazoa</taxon>
        <taxon>Ecdysozoa</taxon>
        <taxon>Nematoda</taxon>
        <taxon>Chromadorea</taxon>
        <taxon>Rhabditida</taxon>
        <taxon>Tylenchina</taxon>
        <taxon>Tylenchomorpha</taxon>
        <taxon>Tylenchoidea</taxon>
        <taxon>Meloidogynidae</taxon>
        <taxon>Meloidogyninae</taxon>
        <taxon>Meloidogyne</taxon>
    </lineage>
</organism>